<dbReference type="InterPro" id="IPR018642">
    <property type="entry name" value="DUF2066"/>
</dbReference>
<evidence type="ECO:0000256" key="1">
    <source>
        <dbReference type="SAM" id="MobiDB-lite"/>
    </source>
</evidence>
<dbReference type="AlphaFoldDB" id="A0A7S6UHA3"/>
<dbReference type="EMBL" id="CP063656">
    <property type="protein sequence ID" value="QOW20251.1"/>
    <property type="molecule type" value="Genomic_DNA"/>
</dbReference>
<dbReference type="KEGG" id="lcic:INQ41_04260"/>
<dbReference type="Proteomes" id="UP000594059">
    <property type="component" value="Chromosome"/>
</dbReference>
<accession>A0A7S6UHA3</accession>
<gene>
    <name evidence="3" type="ORF">INQ41_04260</name>
</gene>
<proteinExistence type="predicted"/>
<evidence type="ECO:0000256" key="2">
    <source>
        <dbReference type="SAM" id="Phobius"/>
    </source>
</evidence>
<evidence type="ECO:0000313" key="4">
    <source>
        <dbReference type="Proteomes" id="UP000594059"/>
    </source>
</evidence>
<reference evidence="3 4" key="1">
    <citation type="submission" date="2020-10" db="EMBL/GenBank/DDBJ databases">
        <title>complete genome sequencing of Lysobacter sp. H21R20.</title>
        <authorList>
            <person name="Bae J.-W."/>
            <person name="Lee S.-Y."/>
        </authorList>
    </citation>
    <scope>NUCLEOTIDE SEQUENCE [LARGE SCALE GENOMIC DNA]</scope>
    <source>
        <strain evidence="3 4">H21R20</strain>
    </source>
</reference>
<feature type="region of interest" description="Disordered" evidence="1">
    <location>
        <begin position="375"/>
        <end position="402"/>
    </location>
</feature>
<sequence length="402" mass="42819">MVYATGRKNDGECRGAISQARSRAVAGWMSWACVAVFALASFGASAQRVEGDRATAEGAYNAEVAVKGQGADERRRAFSRALAQVLGKLSGDRSAASRPGVGAELRQAEKYVRSFDYRQDEGRSASGAPSFKTMLVVRFDEAAVDDLALTLALPVWPQPRPKPVLWLAIDDGSGPRLVDLKSADAVRSTLDRAVERGYRLGLPNGSAAEKAVVGAIWRGDTAAVARASQRYSPPMQLIGKLYRSGGGWAADWIFVDNGKVLSRWSESGPSATQLMATGADGSADALMKRYAKRPETGPAGTYRVAFTGLRSADDYVRLSGYLQGLTVVRGMRPALATPQRMEFDLDLLSGVRGFNLMVQRDGVLAAVDRGRDTSIGPVGMPGAEPGDAQIDTSGSVPVYTLH</sequence>
<protein>
    <submittedName>
        <fullName evidence="3">DUF2066 domain-containing protein</fullName>
    </submittedName>
</protein>
<evidence type="ECO:0000313" key="3">
    <source>
        <dbReference type="EMBL" id="QOW20251.1"/>
    </source>
</evidence>
<keyword evidence="2" id="KW-0812">Transmembrane</keyword>
<feature type="transmembrane region" description="Helical" evidence="2">
    <location>
        <begin position="24"/>
        <end position="44"/>
    </location>
</feature>
<dbReference type="Pfam" id="PF09839">
    <property type="entry name" value="DUF2066"/>
    <property type="match status" value="1"/>
</dbReference>
<keyword evidence="4" id="KW-1185">Reference proteome</keyword>
<keyword evidence="2" id="KW-0472">Membrane</keyword>
<name>A0A7S6UHA3_9GAMM</name>
<organism evidence="3 4">
    <name type="scientific">Novilysobacter ciconiae</name>
    <dbReference type="NCBI Taxonomy" id="2781022"/>
    <lineage>
        <taxon>Bacteria</taxon>
        <taxon>Pseudomonadati</taxon>
        <taxon>Pseudomonadota</taxon>
        <taxon>Gammaproteobacteria</taxon>
        <taxon>Lysobacterales</taxon>
        <taxon>Lysobacteraceae</taxon>
        <taxon>Novilysobacter</taxon>
    </lineage>
</organism>
<keyword evidence="2" id="KW-1133">Transmembrane helix</keyword>